<gene>
    <name evidence="2" type="ORF">BQ4739_LOCUS6026</name>
</gene>
<name>A0A383VMA6_TETOB</name>
<evidence type="ECO:0000313" key="3">
    <source>
        <dbReference type="Proteomes" id="UP000256970"/>
    </source>
</evidence>
<feature type="signal peptide" evidence="1">
    <location>
        <begin position="1"/>
        <end position="24"/>
    </location>
</feature>
<proteinExistence type="predicted"/>
<keyword evidence="1" id="KW-0732">Signal</keyword>
<organism evidence="2 3">
    <name type="scientific">Tetradesmus obliquus</name>
    <name type="common">Green alga</name>
    <name type="synonym">Acutodesmus obliquus</name>
    <dbReference type="NCBI Taxonomy" id="3088"/>
    <lineage>
        <taxon>Eukaryota</taxon>
        <taxon>Viridiplantae</taxon>
        <taxon>Chlorophyta</taxon>
        <taxon>core chlorophytes</taxon>
        <taxon>Chlorophyceae</taxon>
        <taxon>CS clade</taxon>
        <taxon>Sphaeropleales</taxon>
        <taxon>Scenedesmaceae</taxon>
        <taxon>Tetradesmus</taxon>
    </lineage>
</organism>
<dbReference type="Proteomes" id="UP000256970">
    <property type="component" value="Unassembled WGS sequence"/>
</dbReference>
<keyword evidence="3" id="KW-1185">Reference proteome</keyword>
<evidence type="ECO:0008006" key="4">
    <source>
        <dbReference type="Google" id="ProtNLM"/>
    </source>
</evidence>
<feature type="chain" id="PRO_5016748148" description="O-fucosyltransferase family protein" evidence="1">
    <location>
        <begin position="25"/>
        <end position="394"/>
    </location>
</feature>
<accession>A0A383VMA6</accession>
<evidence type="ECO:0000256" key="1">
    <source>
        <dbReference type="SAM" id="SignalP"/>
    </source>
</evidence>
<dbReference type="AlphaFoldDB" id="A0A383VMA6"/>
<evidence type="ECO:0000313" key="2">
    <source>
        <dbReference type="EMBL" id="SZX65546.1"/>
    </source>
</evidence>
<dbReference type="EMBL" id="FNXT01000650">
    <property type="protein sequence ID" value="SZX65546.1"/>
    <property type="molecule type" value="Genomic_DNA"/>
</dbReference>
<reference evidence="2 3" key="1">
    <citation type="submission" date="2016-10" db="EMBL/GenBank/DDBJ databases">
        <authorList>
            <person name="Cai Z."/>
        </authorList>
    </citation>
    <scope>NUCLEOTIDE SEQUENCE [LARGE SCALE GENOMIC DNA]</scope>
</reference>
<sequence length="394" mass="43715">MGRWHLHAACLALLVAAWAPTCYSKRHLRLDSPLAAFTSKTAYGCPKHKVFNDPWVADNVAFTYAIVIKDGLGGQVTRMMGVYALAEAMGVRYVHSPLSCIGHIGGQPHWRNQSCDGIDPADAAKMQRLSSFLSLANTTAADTSSWAQELFTKGSWLMLANVTETALRLQRPTVVRIEWVHNFLSDCPDLFFHVPAWRPSNPQPQPVDRQGSSWLLDGSGSKRIVVHMRRGDVTSLTTKRALPTSFYLNVVKQVIQVCDFLGLDYTVEWFTEAGSTAADHEDLLRVRREIPNLTVLLNSDILWNWHQMASADVFVTSKSAYSMVPAVVNPNALIIRAPPATVCKVSCQPSSWLLTEDFEGNLSQEALYYVRRRLSGDAAAAAQEQAAMRTVLQQ</sequence>
<protein>
    <recommendedName>
        <fullName evidence="4">O-fucosyltransferase family protein</fullName>
    </recommendedName>
</protein>